<feature type="binding site" evidence="1">
    <location>
        <position position="182"/>
    </location>
    <ligand>
        <name>Mg(2+)</name>
        <dbReference type="ChEBI" id="CHEBI:18420"/>
        <label>1</label>
    </ligand>
</feature>
<protein>
    <recommendedName>
        <fullName evidence="5">Poly(ADP-ribose) glycohydrolase ARH3</fullName>
    </recommendedName>
</protein>
<dbReference type="Pfam" id="PF03747">
    <property type="entry name" value="ADP_ribosyl_GH"/>
    <property type="match status" value="1"/>
</dbReference>
<feature type="compositionally biased region" description="Polar residues" evidence="2">
    <location>
        <begin position="1"/>
        <end position="23"/>
    </location>
</feature>
<organism evidence="3 4">
    <name type="scientific">Mizuhopecten yessoensis</name>
    <name type="common">Japanese scallop</name>
    <name type="synonym">Patinopecten yessoensis</name>
    <dbReference type="NCBI Taxonomy" id="6573"/>
    <lineage>
        <taxon>Eukaryota</taxon>
        <taxon>Metazoa</taxon>
        <taxon>Spiralia</taxon>
        <taxon>Lophotrochozoa</taxon>
        <taxon>Mollusca</taxon>
        <taxon>Bivalvia</taxon>
        <taxon>Autobranchia</taxon>
        <taxon>Pteriomorphia</taxon>
        <taxon>Pectinida</taxon>
        <taxon>Pectinoidea</taxon>
        <taxon>Pectinidae</taxon>
        <taxon>Mizuhopecten</taxon>
    </lineage>
</organism>
<gene>
    <name evidence="3" type="ORF">KP79_PYT11117</name>
</gene>
<accession>A0A210PSP1</accession>
<dbReference type="InterPro" id="IPR005502">
    <property type="entry name" value="Ribosyl_crysJ1"/>
</dbReference>
<feature type="compositionally biased region" description="Polar residues" evidence="2">
    <location>
        <begin position="64"/>
        <end position="77"/>
    </location>
</feature>
<feature type="region of interest" description="Disordered" evidence="2">
    <location>
        <begin position="1"/>
        <end position="108"/>
    </location>
</feature>
<dbReference type="STRING" id="6573.A0A210PSP1"/>
<feature type="compositionally biased region" description="Polar residues" evidence="2">
    <location>
        <begin position="31"/>
        <end position="51"/>
    </location>
</feature>
<evidence type="ECO:0000256" key="2">
    <source>
        <dbReference type="SAM" id="MobiDB-lite"/>
    </source>
</evidence>
<dbReference type="InterPro" id="IPR036705">
    <property type="entry name" value="Ribosyl_crysJ1_sf"/>
</dbReference>
<dbReference type="EMBL" id="NEDP02005523">
    <property type="protein sequence ID" value="OWF39517.1"/>
    <property type="molecule type" value="Genomic_DNA"/>
</dbReference>
<evidence type="ECO:0008006" key="5">
    <source>
        <dbReference type="Google" id="ProtNLM"/>
    </source>
</evidence>
<proteinExistence type="predicted"/>
<feature type="binding site" evidence="1">
    <location>
        <position position="180"/>
    </location>
    <ligand>
        <name>Mg(2+)</name>
        <dbReference type="ChEBI" id="CHEBI:18420"/>
        <label>1</label>
    </ligand>
</feature>
<comment type="cofactor">
    <cofactor evidence="1">
        <name>Mg(2+)</name>
        <dbReference type="ChEBI" id="CHEBI:18420"/>
    </cofactor>
    <text evidence="1">Binds 2 magnesium ions per subunit.</text>
</comment>
<name>A0A210PSP1_MIZYE</name>
<dbReference type="Gene3D" id="1.10.4080.10">
    <property type="entry name" value="ADP-ribosylation/Crystallin J1"/>
    <property type="match status" value="1"/>
</dbReference>
<keyword evidence="1" id="KW-0479">Metal-binding</keyword>
<reference evidence="3 4" key="1">
    <citation type="journal article" date="2017" name="Nat. Ecol. Evol.">
        <title>Scallop genome provides insights into evolution of bilaterian karyotype and development.</title>
        <authorList>
            <person name="Wang S."/>
            <person name="Zhang J."/>
            <person name="Jiao W."/>
            <person name="Li J."/>
            <person name="Xun X."/>
            <person name="Sun Y."/>
            <person name="Guo X."/>
            <person name="Huan P."/>
            <person name="Dong B."/>
            <person name="Zhang L."/>
            <person name="Hu X."/>
            <person name="Sun X."/>
            <person name="Wang J."/>
            <person name="Zhao C."/>
            <person name="Wang Y."/>
            <person name="Wang D."/>
            <person name="Huang X."/>
            <person name="Wang R."/>
            <person name="Lv J."/>
            <person name="Li Y."/>
            <person name="Zhang Z."/>
            <person name="Liu B."/>
            <person name="Lu W."/>
            <person name="Hui Y."/>
            <person name="Liang J."/>
            <person name="Zhou Z."/>
            <person name="Hou R."/>
            <person name="Li X."/>
            <person name="Liu Y."/>
            <person name="Li H."/>
            <person name="Ning X."/>
            <person name="Lin Y."/>
            <person name="Zhao L."/>
            <person name="Xing Q."/>
            <person name="Dou J."/>
            <person name="Li Y."/>
            <person name="Mao J."/>
            <person name="Guo H."/>
            <person name="Dou H."/>
            <person name="Li T."/>
            <person name="Mu C."/>
            <person name="Jiang W."/>
            <person name="Fu Q."/>
            <person name="Fu X."/>
            <person name="Miao Y."/>
            <person name="Liu J."/>
            <person name="Yu Q."/>
            <person name="Li R."/>
            <person name="Liao H."/>
            <person name="Li X."/>
            <person name="Kong Y."/>
            <person name="Jiang Z."/>
            <person name="Chourrout D."/>
            <person name="Li R."/>
            <person name="Bao Z."/>
        </authorList>
    </citation>
    <scope>NUCLEOTIDE SEQUENCE [LARGE SCALE GENOMIC DNA]</scope>
    <source>
        <strain evidence="3 4">PY_sf001</strain>
    </source>
</reference>
<dbReference type="InterPro" id="IPR050792">
    <property type="entry name" value="ADP-ribosylglycohydrolase"/>
</dbReference>
<evidence type="ECO:0000313" key="3">
    <source>
        <dbReference type="EMBL" id="OWF39517.1"/>
    </source>
</evidence>
<sequence>MASLDNKTNTQSSLSNGKQTTVDGSVASPVGGTTSAPEHDATSSSKDSVTGKSEDGASSHSTEKPTTPSGNGITSLPSDLATDIPVGGATQTDGATASPVAGTTDAPVGCTKPLNVNSDTVQRILGTIFGQCTGDAIGLLTEFMAKEECKEHYKAVRKELEYSHKIVDYHRTHWTSGDWTDDSDQMILIFLSIIDNNGKVDPIDFARRIKNWGLKGFPELGNHVGMGQGRTTHNVINKRDYLEDPFAAAIRVWTVNGKDVASNGAVMRTSILGVHMYADIDVVVQNAITIARTTHADPRCRASTVSVCVAVALMLQRKPKHLDRKGNYKIKAIIDDCYDYASQCLETDEKKKELKSYLKCTKLKDLKLDEEGKIGYTYKTMGAGFWALKQENFRKTITKIIMEGGDADTNACVAGALLGCKYGVDTIPKSWKDKLIHKEWLEAIIDRYFRMMAEAHDIDFTPYWSRVSTEPQN</sequence>
<feature type="binding site" evidence="1">
    <location>
        <position position="409"/>
    </location>
    <ligand>
        <name>Mg(2+)</name>
        <dbReference type="ChEBI" id="CHEBI:18420"/>
        <label>1</label>
    </ligand>
</feature>
<evidence type="ECO:0000256" key="1">
    <source>
        <dbReference type="PIRSR" id="PIRSR605502-1"/>
    </source>
</evidence>
<comment type="caution">
    <text evidence="3">The sequence shown here is derived from an EMBL/GenBank/DDBJ whole genome shotgun (WGS) entry which is preliminary data.</text>
</comment>
<dbReference type="GO" id="GO:0046872">
    <property type="term" value="F:metal ion binding"/>
    <property type="evidence" value="ECO:0007669"/>
    <property type="project" value="UniProtKB-KW"/>
</dbReference>
<keyword evidence="1" id="KW-0460">Magnesium</keyword>
<dbReference type="Proteomes" id="UP000242188">
    <property type="component" value="Unassembled WGS sequence"/>
</dbReference>
<feature type="binding site" evidence="1">
    <location>
        <position position="406"/>
    </location>
    <ligand>
        <name>Mg(2+)</name>
        <dbReference type="ChEBI" id="CHEBI:18420"/>
        <label>1</label>
    </ligand>
</feature>
<feature type="binding site" evidence="1">
    <location>
        <position position="408"/>
    </location>
    <ligand>
        <name>Mg(2+)</name>
        <dbReference type="ChEBI" id="CHEBI:18420"/>
        <label>1</label>
    </ligand>
</feature>
<keyword evidence="4" id="KW-1185">Reference proteome</keyword>
<dbReference type="AlphaFoldDB" id="A0A210PSP1"/>
<feature type="compositionally biased region" description="Basic and acidic residues" evidence="2">
    <location>
        <begin position="52"/>
        <end position="63"/>
    </location>
</feature>
<dbReference type="PANTHER" id="PTHR16222">
    <property type="entry name" value="ADP-RIBOSYLGLYCOHYDROLASE"/>
    <property type="match status" value="1"/>
</dbReference>
<evidence type="ECO:0000313" key="4">
    <source>
        <dbReference type="Proteomes" id="UP000242188"/>
    </source>
</evidence>
<dbReference type="OrthoDB" id="2021138at2759"/>
<dbReference type="SUPFAM" id="SSF101478">
    <property type="entry name" value="ADP-ribosylglycohydrolase"/>
    <property type="match status" value="1"/>
</dbReference>
<feature type="binding site" evidence="1">
    <location>
        <position position="181"/>
    </location>
    <ligand>
        <name>Mg(2+)</name>
        <dbReference type="ChEBI" id="CHEBI:18420"/>
        <label>1</label>
    </ligand>
</feature>
<dbReference type="PANTHER" id="PTHR16222:SF40">
    <property type="entry name" value="ADP-RIBOSYLGLYCOHYDROLASE"/>
    <property type="match status" value="1"/>
</dbReference>